<dbReference type="InterPro" id="IPR008999">
    <property type="entry name" value="Actin-crosslinking"/>
</dbReference>
<dbReference type="Gene3D" id="2.80.10.50">
    <property type="match status" value="1"/>
</dbReference>
<dbReference type="SUPFAM" id="SSF50405">
    <property type="entry name" value="Actin-crosslinking proteins"/>
    <property type="match status" value="1"/>
</dbReference>
<dbReference type="GO" id="GO:0071013">
    <property type="term" value="C:catalytic step 2 spliceosome"/>
    <property type="evidence" value="ECO:0007669"/>
    <property type="project" value="TreeGrafter"/>
</dbReference>
<evidence type="ECO:0000256" key="1">
    <source>
        <dbReference type="ARBA" id="ARBA00004604"/>
    </source>
</evidence>
<accession>A0A0B7NVD7</accession>
<comment type="subcellular location">
    <subcellularLocation>
        <location evidence="1">Nucleus</location>
        <location evidence="1">Nucleolus</location>
    </subcellularLocation>
</comment>
<protein>
    <submittedName>
        <fullName evidence="5">Uncharacterized protein</fullName>
    </submittedName>
</protein>
<dbReference type="EMBL" id="LN734024">
    <property type="protein sequence ID" value="CEP19460.1"/>
    <property type="molecule type" value="Genomic_DNA"/>
</dbReference>
<dbReference type="CDD" id="cd23339">
    <property type="entry name" value="beta-trefoil_FSCN_fungal_FRG1-like"/>
    <property type="match status" value="1"/>
</dbReference>
<organism evidence="5 6">
    <name type="scientific">Parasitella parasitica</name>
    <dbReference type="NCBI Taxonomy" id="35722"/>
    <lineage>
        <taxon>Eukaryota</taxon>
        <taxon>Fungi</taxon>
        <taxon>Fungi incertae sedis</taxon>
        <taxon>Mucoromycota</taxon>
        <taxon>Mucoromycotina</taxon>
        <taxon>Mucoromycetes</taxon>
        <taxon>Mucorales</taxon>
        <taxon>Mucorineae</taxon>
        <taxon>Mucoraceae</taxon>
        <taxon>Parasitella</taxon>
    </lineage>
</organism>
<evidence type="ECO:0000256" key="2">
    <source>
        <dbReference type="ARBA" id="ARBA00010878"/>
    </source>
</evidence>
<dbReference type="GO" id="GO:0005730">
    <property type="term" value="C:nucleolus"/>
    <property type="evidence" value="ECO:0007669"/>
    <property type="project" value="UniProtKB-SubCell"/>
</dbReference>
<feature type="region of interest" description="Disordered" evidence="4">
    <location>
        <begin position="471"/>
        <end position="508"/>
    </location>
</feature>
<dbReference type="GO" id="GO:0051015">
    <property type="term" value="F:actin filament binding"/>
    <property type="evidence" value="ECO:0007669"/>
    <property type="project" value="TreeGrafter"/>
</dbReference>
<comment type="similarity">
    <text evidence="2">Belongs to the FRG1 family.</text>
</comment>
<proteinExistence type="inferred from homology"/>
<name>A0A0B7NVD7_9FUNG</name>
<evidence type="ECO:0000313" key="6">
    <source>
        <dbReference type="Proteomes" id="UP000054107"/>
    </source>
</evidence>
<reference evidence="5 6" key="1">
    <citation type="submission" date="2014-09" db="EMBL/GenBank/DDBJ databases">
        <authorList>
            <person name="Ellenberger Sabrina"/>
        </authorList>
    </citation>
    <scope>NUCLEOTIDE SEQUENCE [LARGE SCALE GENOMIC DNA]</scope>
    <source>
        <strain evidence="5 6">CBS 412.66</strain>
    </source>
</reference>
<dbReference type="PANTHER" id="PTHR12928">
    <property type="entry name" value="FRG1 PROTEIN"/>
    <property type="match status" value="1"/>
</dbReference>
<keyword evidence="3" id="KW-0539">Nucleus</keyword>
<dbReference type="AlphaFoldDB" id="A0A0B7NVD7"/>
<sequence>MQLMDLVFTPNLEEFEGVLCHDEDHFYYKISSIAKLSPRRFSKLRVIPQNMKFSYMYFKTLLLFKDSLESITIDLHQSIYGPDFDAQKIAKHLGEFTRLSKMSLPGYFSSGVIAGLLQECGHIEESSKWSRAKKIKSLKRLKVGKSTPVQIIEYLVHIYPNLQAIEIDARWHYPDLNHAALRVLDAIKHVPFFEIRYLLDEDLTKLQDIVDVTKADGTEVYVSHFINVFDAEEPHALATKGFFALLSSTRTFPILKCLKKRKRKASSLSKETKIRKRKRESIVQLKKKREGITKQQTEVRSRQANATDTICAYCAQVWVRADSLEDLIGPLFITHPSDPPVCLTVDEDDRFLAYPLPNLSDSAPEPTIMQQVFVGSRITGSTNAFTFKSANNKYLSSDKFGVVACDSEAIGGQEEWKPAVTDAGIAFESVHGKFLMADEIAGGGVRLRADADDVGFCESFRVYCQSRFKHKPKSKKQKSEETGSEMDNVQSWGGGKVHHTLADTRELKKAKEEGRLAEALLDRRAKMKADRYCK</sequence>
<dbReference type="Pfam" id="PF06229">
    <property type="entry name" value="FRG1"/>
    <property type="match status" value="1"/>
</dbReference>
<gene>
    <name evidence="5" type="primary">PARPA_13775.1 scaffold 47024</name>
</gene>
<dbReference type="STRING" id="35722.A0A0B7NVD7"/>
<evidence type="ECO:0000256" key="4">
    <source>
        <dbReference type="SAM" id="MobiDB-lite"/>
    </source>
</evidence>
<dbReference type="Proteomes" id="UP000054107">
    <property type="component" value="Unassembled WGS sequence"/>
</dbReference>
<dbReference type="PANTHER" id="PTHR12928:SF0">
    <property type="entry name" value="FSHD REGION GENE 1"/>
    <property type="match status" value="1"/>
</dbReference>
<dbReference type="OrthoDB" id="5539371at2759"/>
<dbReference type="InterPro" id="IPR010414">
    <property type="entry name" value="FRG1"/>
</dbReference>
<evidence type="ECO:0000256" key="3">
    <source>
        <dbReference type="ARBA" id="ARBA00023242"/>
    </source>
</evidence>
<evidence type="ECO:0000313" key="5">
    <source>
        <dbReference type="EMBL" id="CEP19460.1"/>
    </source>
</evidence>
<keyword evidence="6" id="KW-1185">Reference proteome</keyword>